<dbReference type="EMBL" id="CVRI01000067">
    <property type="protein sequence ID" value="CRL06617.1"/>
    <property type="molecule type" value="Genomic_DNA"/>
</dbReference>
<gene>
    <name evidence="1" type="ORF">CLUMA_CG019807</name>
</gene>
<protein>
    <submittedName>
        <fullName evidence="1">CLUMA_CG019807, isoform A</fullName>
    </submittedName>
</protein>
<sequence length="106" mass="12122">MTFDLITTFTALKKENASIQIQGRINIAAFHDTLNSLDRSSTFLVSESALKWGRTAEESRDSYNFLYLSLSYDLNIEGVKKAHEINSKHNVHLYMLKVANERLKTP</sequence>
<proteinExistence type="predicted"/>
<organism evidence="1 2">
    <name type="scientific">Clunio marinus</name>
    <dbReference type="NCBI Taxonomy" id="568069"/>
    <lineage>
        <taxon>Eukaryota</taxon>
        <taxon>Metazoa</taxon>
        <taxon>Ecdysozoa</taxon>
        <taxon>Arthropoda</taxon>
        <taxon>Hexapoda</taxon>
        <taxon>Insecta</taxon>
        <taxon>Pterygota</taxon>
        <taxon>Neoptera</taxon>
        <taxon>Endopterygota</taxon>
        <taxon>Diptera</taxon>
        <taxon>Nematocera</taxon>
        <taxon>Chironomoidea</taxon>
        <taxon>Chironomidae</taxon>
        <taxon>Clunio</taxon>
    </lineage>
</organism>
<dbReference type="Proteomes" id="UP000183832">
    <property type="component" value="Unassembled WGS sequence"/>
</dbReference>
<evidence type="ECO:0000313" key="1">
    <source>
        <dbReference type="EMBL" id="CRL06617.1"/>
    </source>
</evidence>
<evidence type="ECO:0000313" key="2">
    <source>
        <dbReference type="Proteomes" id="UP000183832"/>
    </source>
</evidence>
<reference evidence="1 2" key="1">
    <citation type="submission" date="2015-04" db="EMBL/GenBank/DDBJ databases">
        <authorList>
            <person name="Syromyatnikov M.Y."/>
            <person name="Popov V.N."/>
        </authorList>
    </citation>
    <scope>NUCLEOTIDE SEQUENCE [LARGE SCALE GENOMIC DNA]</scope>
</reference>
<accession>A0A1J1J6V3</accession>
<keyword evidence="2" id="KW-1185">Reference proteome</keyword>
<name>A0A1J1J6V3_9DIPT</name>
<dbReference type="AlphaFoldDB" id="A0A1J1J6V3"/>